<dbReference type="GO" id="GO:0003824">
    <property type="term" value="F:catalytic activity"/>
    <property type="evidence" value="ECO:0007669"/>
    <property type="project" value="InterPro"/>
</dbReference>
<dbReference type="InterPro" id="IPR023631">
    <property type="entry name" value="Amidase_dom"/>
</dbReference>
<evidence type="ECO:0000313" key="2">
    <source>
        <dbReference type="EMBL" id="TVY46193.1"/>
    </source>
</evidence>
<feature type="domain" description="Amidase" evidence="1">
    <location>
        <begin position="87"/>
        <end position="517"/>
    </location>
</feature>
<dbReference type="Gene3D" id="3.90.1300.10">
    <property type="entry name" value="Amidase signature (AS) domain"/>
    <property type="match status" value="1"/>
</dbReference>
<organism evidence="2 3">
    <name type="scientific">Lachnellula occidentalis</name>
    <dbReference type="NCBI Taxonomy" id="215460"/>
    <lineage>
        <taxon>Eukaryota</taxon>
        <taxon>Fungi</taxon>
        <taxon>Dikarya</taxon>
        <taxon>Ascomycota</taxon>
        <taxon>Pezizomycotina</taxon>
        <taxon>Leotiomycetes</taxon>
        <taxon>Helotiales</taxon>
        <taxon>Lachnaceae</taxon>
        <taxon>Lachnellula</taxon>
    </lineage>
</organism>
<dbReference type="Proteomes" id="UP000443090">
    <property type="component" value="Unassembled WGS sequence"/>
</dbReference>
<protein>
    <submittedName>
        <fullName evidence="2">Amidase</fullName>
    </submittedName>
</protein>
<dbReference type="SUPFAM" id="SSF75304">
    <property type="entry name" value="Amidase signature (AS) enzymes"/>
    <property type="match status" value="1"/>
</dbReference>
<name>A0A8H8S1W3_9HELO</name>
<accession>A0A8H8S1W3</accession>
<dbReference type="EMBL" id="QGMI01000165">
    <property type="protein sequence ID" value="TVY46193.1"/>
    <property type="molecule type" value="Genomic_DNA"/>
</dbReference>
<gene>
    <name evidence="2" type="primary">AMID</name>
    <name evidence="2" type="ORF">LOCC1_G003096</name>
</gene>
<reference evidence="2 3" key="1">
    <citation type="submission" date="2018-05" db="EMBL/GenBank/DDBJ databases">
        <title>Genome sequencing and assembly of the regulated plant pathogen Lachnellula willkommii and related sister species for the development of diagnostic species identification markers.</title>
        <authorList>
            <person name="Giroux E."/>
            <person name="Bilodeau G."/>
        </authorList>
    </citation>
    <scope>NUCLEOTIDE SEQUENCE [LARGE SCALE GENOMIC DNA]</scope>
    <source>
        <strain evidence="2 3">CBS 160.35</strain>
    </source>
</reference>
<dbReference type="Pfam" id="PF01425">
    <property type="entry name" value="Amidase"/>
    <property type="match status" value="1"/>
</dbReference>
<dbReference type="InterPro" id="IPR000120">
    <property type="entry name" value="Amidase"/>
</dbReference>
<evidence type="ECO:0000259" key="1">
    <source>
        <dbReference type="Pfam" id="PF01425"/>
    </source>
</evidence>
<sequence length="532" mass="56614">MSLLSVTPAVGVNVTEDDLAAIATKLGYEFKGNEKAEYTTLLAATCNTMQFVQEMDDYQPQPDFSLTPRENILSYFPEKKDNPDNAWAHRFTAAHKSPSSTLLEGKTVCIKDNICVAGVPCLIGRDLSSKWTPKMDATIVSRILEAGGVITGKAVCENYSTSAASFTAATGPVDNPFAKGYSAGGSSSGTANLVGKGEVDLGIGADQGGSIRIPAALCGLVGFKATAGLIPYTGCVSNEATIDYVGPMTRNILDNAILLEAIAGVDGLDDRQRAGTPFRDQVPRYSQILLDTKDSGVMGMKIGILKEGTSSPITDPAVGGKFKAAAAVFKELGAIVEEVSIPIHEVAPAIFGAASKQGGAMGRAGRASGRRQVMLTDLYEEMLPITADAIEKMSPINKNALFAGEFCWEKFPNVYAKAVNLCRKLTDTYDAVLKDYDVLIMPTTITPSNPLPQETDSAITKMSKTIGKLENTCPFNATGHPALAIPIGFVPAQADEKVLVPASMQIVGRHFDEVTCLKVGFAWENARSWKEF</sequence>
<dbReference type="AlphaFoldDB" id="A0A8H8S1W3"/>
<keyword evidence="3" id="KW-1185">Reference proteome</keyword>
<comment type="caution">
    <text evidence="2">The sequence shown here is derived from an EMBL/GenBank/DDBJ whole genome shotgun (WGS) entry which is preliminary data.</text>
</comment>
<dbReference type="PANTHER" id="PTHR11895:SF170">
    <property type="entry name" value="AMIDASE"/>
    <property type="match status" value="1"/>
</dbReference>
<dbReference type="InterPro" id="IPR036928">
    <property type="entry name" value="AS_sf"/>
</dbReference>
<proteinExistence type="predicted"/>
<dbReference type="PANTHER" id="PTHR11895">
    <property type="entry name" value="TRANSAMIDASE"/>
    <property type="match status" value="1"/>
</dbReference>
<dbReference type="OrthoDB" id="1879366at2759"/>
<evidence type="ECO:0000313" key="3">
    <source>
        <dbReference type="Proteomes" id="UP000443090"/>
    </source>
</evidence>